<accession>A0ABV3DH78</accession>
<dbReference type="SUPFAM" id="SSF48150">
    <property type="entry name" value="DNA-glycosylase"/>
    <property type="match status" value="1"/>
</dbReference>
<keyword evidence="1" id="KW-0378">Hydrolase</keyword>
<sequence length="225" mass="24429">MSTTAKKRSHRTSAGTRDRVRILLRLAGSTYAQDAGIRLADKPAPLWQLLVLSNLLSARISADIAMAAARELFRAGGRTPHGMAELTWQQRVDALGRGHYVRYDEGTATRLGECADLVRDRYAGDLRRLAREADDDPARVRELLTEFPGIGPTGAAVFCREAQAVWPFLRPALDRRALAGAKRVGLPSDAAELASLVPDDELSSLAAALVRADLHHDLAEKVTAS</sequence>
<keyword evidence="2" id="KW-1185">Reference proteome</keyword>
<dbReference type="InterPro" id="IPR011257">
    <property type="entry name" value="DNA_glycosylase"/>
</dbReference>
<keyword evidence="1" id="KW-0255">Endonuclease</keyword>
<protein>
    <submittedName>
        <fullName evidence="1">Endonuclease</fullName>
    </submittedName>
</protein>
<proteinExistence type="predicted"/>
<reference evidence="1 2" key="1">
    <citation type="submission" date="2024-06" db="EMBL/GenBank/DDBJ databases">
        <title>The Natural Products Discovery Center: Release of the First 8490 Sequenced Strains for Exploring Actinobacteria Biosynthetic Diversity.</title>
        <authorList>
            <person name="Kalkreuter E."/>
            <person name="Kautsar S.A."/>
            <person name="Yang D."/>
            <person name="Bader C.D."/>
            <person name="Teijaro C.N."/>
            <person name="Fluegel L."/>
            <person name="Davis C.M."/>
            <person name="Simpson J.R."/>
            <person name="Lauterbach L."/>
            <person name="Steele A.D."/>
            <person name="Gui C."/>
            <person name="Meng S."/>
            <person name="Li G."/>
            <person name="Viehrig K."/>
            <person name="Ye F."/>
            <person name="Su P."/>
            <person name="Kiefer A.F."/>
            <person name="Nichols A."/>
            <person name="Cepeda A.J."/>
            <person name="Yan W."/>
            <person name="Fan B."/>
            <person name="Jiang Y."/>
            <person name="Adhikari A."/>
            <person name="Zheng C.-J."/>
            <person name="Schuster L."/>
            <person name="Cowan T.M."/>
            <person name="Smanski M.J."/>
            <person name="Chevrette M.G."/>
            <person name="De Carvalho L.P.S."/>
            <person name="Shen B."/>
        </authorList>
    </citation>
    <scope>NUCLEOTIDE SEQUENCE [LARGE SCALE GENOMIC DNA]</scope>
    <source>
        <strain evidence="1 2">NPDC048946</strain>
    </source>
</reference>
<dbReference type="Proteomes" id="UP001551482">
    <property type="component" value="Unassembled WGS sequence"/>
</dbReference>
<comment type="caution">
    <text evidence="1">The sequence shown here is derived from an EMBL/GenBank/DDBJ whole genome shotgun (WGS) entry which is preliminary data.</text>
</comment>
<organism evidence="1 2">
    <name type="scientific">Streptodolium elevatio</name>
    <dbReference type="NCBI Taxonomy" id="3157996"/>
    <lineage>
        <taxon>Bacteria</taxon>
        <taxon>Bacillati</taxon>
        <taxon>Actinomycetota</taxon>
        <taxon>Actinomycetes</taxon>
        <taxon>Kitasatosporales</taxon>
        <taxon>Streptomycetaceae</taxon>
        <taxon>Streptodolium</taxon>
    </lineage>
</organism>
<gene>
    <name evidence="1" type="ORF">AB0C36_16590</name>
</gene>
<keyword evidence="1" id="KW-0540">Nuclease</keyword>
<name>A0ABV3DH78_9ACTN</name>
<evidence type="ECO:0000313" key="2">
    <source>
        <dbReference type="Proteomes" id="UP001551482"/>
    </source>
</evidence>
<evidence type="ECO:0000313" key="1">
    <source>
        <dbReference type="EMBL" id="MEU8135122.1"/>
    </source>
</evidence>
<dbReference type="GO" id="GO:0004519">
    <property type="term" value="F:endonuclease activity"/>
    <property type="evidence" value="ECO:0007669"/>
    <property type="project" value="UniProtKB-KW"/>
</dbReference>
<dbReference type="EMBL" id="JBEZFP010000037">
    <property type="protein sequence ID" value="MEU8135122.1"/>
    <property type="molecule type" value="Genomic_DNA"/>
</dbReference>
<dbReference type="RefSeq" id="WP_358354473.1">
    <property type="nucleotide sequence ID" value="NZ_JBEZFP010000037.1"/>
</dbReference>
<dbReference type="Gene3D" id="1.10.340.30">
    <property type="entry name" value="Hypothetical protein, domain 2"/>
    <property type="match status" value="1"/>
</dbReference>